<evidence type="ECO:0000259" key="2">
    <source>
        <dbReference type="Pfam" id="PF04773"/>
    </source>
</evidence>
<dbReference type="EMBL" id="CP107006">
    <property type="protein sequence ID" value="UYQ91019.1"/>
    <property type="molecule type" value="Genomic_DNA"/>
</dbReference>
<dbReference type="PANTHER" id="PTHR30273:SF2">
    <property type="entry name" value="PROTEIN FECR"/>
    <property type="match status" value="1"/>
</dbReference>
<dbReference type="Gene3D" id="3.55.50.30">
    <property type="match status" value="1"/>
</dbReference>
<dbReference type="Proteomes" id="UP001162741">
    <property type="component" value="Chromosome"/>
</dbReference>
<feature type="domain" description="FecR protein" evidence="2">
    <location>
        <begin position="178"/>
        <end position="273"/>
    </location>
</feature>
<feature type="transmembrane region" description="Helical" evidence="1">
    <location>
        <begin position="84"/>
        <end position="102"/>
    </location>
</feature>
<keyword evidence="1" id="KW-1133">Transmembrane helix</keyword>
<keyword evidence="5" id="KW-1185">Reference proteome</keyword>
<gene>
    <name evidence="4" type="ORF">MKQ68_13040</name>
</gene>
<dbReference type="Pfam" id="PF04773">
    <property type="entry name" value="FecR"/>
    <property type="match status" value="1"/>
</dbReference>
<feature type="domain" description="Protein FecR C-terminal" evidence="3">
    <location>
        <begin position="316"/>
        <end position="384"/>
    </location>
</feature>
<dbReference type="InterPro" id="IPR012373">
    <property type="entry name" value="Ferrdict_sens_TM"/>
</dbReference>
<organism evidence="4 5">
    <name type="scientific">Chitinophaga horti</name>
    <dbReference type="NCBI Taxonomy" id="2920382"/>
    <lineage>
        <taxon>Bacteria</taxon>
        <taxon>Pseudomonadati</taxon>
        <taxon>Bacteroidota</taxon>
        <taxon>Chitinophagia</taxon>
        <taxon>Chitinophagales</taxon>
        <taxon>Chitinophagaceae</taxon>
        <taxon>Chitinophaga</taxon>
    </lineage>
</organism>
<dbReference type="Gene3D" id="2.60.120.1440">
    <property type="match status" value="1"/>
</dbReference>
<evidence type="ECO:0000313" key="5">
    <source>
        <dbReference type="Proteomes" id="UP001162741"/>
    </source>
</evidence>
<accession>A0ABY6IY52</accession>
<evidence type="ECO:0000313" key="4">
    <source>
        <dbReference type="EMBL" id="UYQ91019.1"/>
    </source>
</evidence>
<dbReference type="InterPro" id="IPR032508">
    <property type="entry name" value="FecR_C"/>
</dbReference>
<dbReference type="PANTHER" id="PTHR30273">
    <property type="entry name" value="PERIPLASMIC SIGNAL SENSOR AND SIGMA FACTOR ACTIVATOR FECR-RELATED"/>
    <property type="match status" value="1"/>
</dbReference>
<dbReference type="RefSeq" id="WP_264279511.1">
    <property type="nucleotide sequence ID" value="NZ_CP107006.1"/>
</dbReference>
<sequence length="387" mass="42822">MDQQTITQLLEKYAAGNLSRDEQESLQEWLSDAEPDEFHALLEQSGAPDVYKLYPPMPEALADRIEAGLDELDRPKVRPMRWRLAIAAAVVSIAAVAAWWMFRPAQPATTVQTAPFIQDVQPGGNKATLTLADGSVISLDEAQNGNIGTQGNVKVVKLDSGRLAYQSQGAGGEMVYNTLNTPRGGQFRITLPDGSNVWLNAASSLRFPASFEGAERLVELKGEAYFEVTENVKQPFKVKLNDLTVTVLGTSFNVMAYDDEGLTSTTLIEGAVRLENGHTEVKLNAMEEGRLVKGAQSISVTKADLTKTLAWKNGLFYFEKADINQIFRQLSRWYDVEPVYEGGRPQRRFVGMISRNTTLAGVLKILETAEPNVKFRIEGKKVFIKFN</sequence>
<keyword evidence="1" id="KW-0472">Membrane</keyword>
<evidence type="ECO:0000259" key="3">
    <source>
        <dbReference type="Pfam" id="PF16344"/>
    </source>
</evidence>
<dbReference type="Pfam" id="PF16344">
    <property type="entry name" value="FecR_C"/>
    <property type="match status" value="1"/>
</dbReference>
<keyword evidence="1" id="KW-0812">Transmembrane</keyword>
<protein>
    <submittedName>
        <fullName evidence="4">FecR family protein</fullName>
    </submittedName>
</protein>
<evidence type="ECO:0000256" key="1">
    <source>
        <dbReference type="SAM" id="Phobius"/>
    </source>
</evidence>
<dbReference type="InterPro" id="IPR006860">
    <property type="entry name" value="FecR"/>
</dbReference>
<reference evidence="4" key="1">
    <citation type="submission" date="2022-10" db="EMBL/GenBank/DDBJ databases">
        <title>Chitinophaga sp. nov., isolated from soil.</title>
        <authorList>
            <person name="Jeon C.O."/>
        </authorList>
    </citation>
    <scope>NUCLEOTIDE SEQUENCE</scope>
    <source>
        <strain evidence="4">R8</strain>
    </source>
</reference>
<proteinExistence type="predicted"/>
<name>A0ABY6IY52_9BACT</name>